<accession>X1DSY9</accession>
<feature type="non-terminal residue" evidence="1">
    <location>
        <position position="1"/>
    </location>
</feature>
<dbReference type="AlphaFoldDB" id="X1DSY9"/>
<organism evidence="1">
    <name type="scientific">marine sediment metagenome</name>
    <dbReference type="NCBI Taxonomy" id="412755"/>
    <lineage>
        <taxon>unclassified sequences</taxon>
        <taxon>metagenomes</taxon>
        <taxon>ecological metagenomes</taxon>
    </lineage>
</organism>
<evidence type="ECO:0000313" key="1">
    <source>
        <dbReference type="EMBL" id="GAH24146.1"/>
    </source>
</evidence>
<comment type="caution">
    <text evidence="1">The sequence shown here is derived from an EMBL/GenBank/DDBJ whole genome shotgun (WGS) entry which is preliminary data.</text>
</comment>
<sequence>CKPLALQHLGNEFFTESGDSVVVELPRLDEGDVLLLK</sequence>
<gene>
    <name evidence="1" type="ORF">S01H4_66504</name>
</gene>
<dbReference type="EMBL" id="BART01041226">
    <property type="protein sequence ID" value="GAH24146.1"/>
    <property type="molecule type" value="Genomic_DNA"/>
</dbReference>
<reference evidence="1" key="1">
    <citation type="journal article" date="2014" name="Front. Microbiol.">
        <title>High frequency of phylogenetically diverse reductive dehalogenase-homologous genes in deep subseafloor sedimentary metagenomes.</title>
        <authorList>
            <person name="Kawai M."/>
            <person name="Futagami T."/>
            <person name="Toyoda A."/>
            <person name="Takaki Y."/>
            <person name="Nishi S."/>
            <person name="Hori S."/>
            <person name="Arai W."/>
            <person name="Tsubouchi T."/>
            <person name="Morono Y."/>
            <person name="Uchiyama I."/>
            <person name="Ito T."/>
            <person name="Fujiyama A."/>
            <person name="Inagaki F."/>
            <person name="Takami H."/>
        </authorList>
    </citation>
    <scope>NUCLEOTIDE SEQUENCE</scope>
    <source>
        <strain evidence="1">Expedition CK06-06</strain>
    </source>
</reference>
<protein>
    <submittedName>
        <fullName evidence="1">Uncharacterized protein</fullName>
    </submittedName>
</protein>
<name>X1DSY9_9ZZZZ</name>
<proteinExistence type="predicted"/>